<evidence type="ECO:0000256" key="7">
    <source>
        <dbReference type="SAM" id="SignalP"/>
    </source>
</evidence>
<gene>
    <name evidence="10" type="primary">LOC111134948</name>
</gene>
<sequence>MYRYCIVLLSILFFHNGRCDDPEVYMNATRLIVYNGFPAENHYVETKDGFILNIQRIPYGRFSTKATKGVVVLQHGLTGASDNFLMNLLNGSLGFVLSDAGYDVWLPNSRGNIYSMTNKKYSPSQEEFWDWSWQEMAEYDLPAVIHYILNVTEAESLFYIGHSQGTLIANAQFSVDQELASKIRLFVAMAPIAKVTHVKGFLGFISPILSQKDAELVFGKKAFDQNSTLTKWYADVFCTLLPAKYICNGLSSIIMGWDTENLNWTRIPVFISHSNEGASAKDIIHYFQEVKADKFQKYDYGPDGNMKHYTRPRPLSIIQKTCRCQWPCFTETTTSWQTERMYSSYWTIYPT</sequence>
<evidence type="ECO:0000256" key="3">
    <source>
        <dbReference type="ARBA" id="ARBA00022801"/>
    </source>
</evidence>
<keyword evidence="2 7" id="KW-0732">Signal</keyword>
<evidence type="ECO:0000256" key="1">
    <source>
        <dbReference type="ARBA" id="ARBA00010701"/>
    </source>
</evidence>
<feature type="signal peptide" evidence="7">
    <location>
        <begin position="1"/>
        <end position="19"/>
    </location>
</feature>
<dbReference type="RefSeq" id="XP_022340255.1">
    <property type="nucleotide sequence ID" value="XM_022484547.1"/>
</dbReference>
<dbReference type="PANTHER" id="PTHR11005">
    <property type="entry name" value="LYSOSOMAL ACID LIPASE-RELATED"/>
    <property type="match status" value="1"/>
</dbReference>
<dbReference type="Gene3D" id="3.40.50.1820">
    <property type="entry name" value="alpha/beta hydrolase"/>
    <property type="match status" value="1"/>
</dbReference>
<dbReference type="InterPro" id="IPR025483">
    <property type="entry name" value="Lipase_euk"/>
</dbReference>
<dbReference type="FunFam" id="3.40.50.1820:FF:000057">
    <property type="entry name" value="Lipase"/>
    <property type="match status" value="1"/>
</dbReference>
<evidence type="ECO:0000313" key="10">
    <source>
        <dbReference type="RefSeq" id="XP_022340255.1"/>
    </source>
</evidence>
<keyword evidence="6" id="KW-0325">Glycoprotein</keyword>
<proteinExistence type="inferred from homology"/>
<dbReference type="GeneID" id="111134948"/>
<feature type="domain" description="Partial AB-hydrolase lipase" evidence="8">
    <location>
        <begin position="30"/>
        <end position="88"/>
    </location>
</feature>
<dbReference type="AlphaFoldDB" id="A0A8B8EJK5"/>
<dbReference type="Pfam" id="PF04083">
    <property type="entry name" value="Abhydro_lipase"/>
    <property type="match status" value="1"/>
</dbReference>
<dbReference type="InterPro" id="IPR006693">
    <property type="entry name" value="AB_hydrolase_lipase"/>
</dbReference>
<dbReference type="OrthoDB" id="9974421at2759"/>
<evidence type="ECO:0000313" key="9">
    <source>
        <dbReference type="Proteomes" id="UP000694844"/>
    </source>
</evidence>
<organism evidence="9 10">
    <name type="scientific">Crassostrea virginica</name>
    <name type="common">Eastern oyster</name>
    <dbReference type="NCBI Taxonomy" id="6565"/>
    <lineage>
        <taxon>Eukaryota</taxon>
        <taxon>Metazoa</taxon>
        <taxon>Spiralia</taxon>
        <taxon>Lophotrochozoa</taxon>
        <taxon>Mollusca</taxon>
        <taxon>Bivalvia</taxon>
        <taxon>Autobranchia</taxon>
        <taxon>Pteriomorphia</taxon>
        <taxon>Ostreida</taxon>
        <taxon>Ostreoidea</taxon>
        <taxon>Ostreidae</taxon>
        <taxon>Crassostrea</taxon>
    </lineage>
</organism>
<name>A0A8B8EJK5_CRAVI</name>
<evidence type="ECO:0000256" key="4">
    <source>
        <dbReference type="ARBA" id="ARBA00022963"/>
    </source>
</evidence>
<keyword evidence="3" id="KW-0378">Hydrolase</keyword>
<keyword evidence="5" id="KW-0443">Lipid metabolism</keyword>
<evidence type="ECO:0000259" key="8">
    <source>
        <dbReference type="Pfam" id="PF04083"/>
    </source>
</evidence>
<keyword evidence="4" id="KW-0442">Lipid degradation</keyword>
<protein>
    <submittedName>
        <fullName evidence="10">Lysosomal acid lipase/cholesteryl ester hydrolase-like</fullName>
    </submittedName>
</protein>
<evidence type="ECO:0000256" key="2">
    <source>
        <dbReference type="ARBA" id="ARBA00022729"/>
    </source>
</evidence>
<dbReference type="SUPFAM" id="SSF53474">
    <property type="entry name" value="alpha/beta-Hydrolases"/>
    <property type="match status" value="1"/>
</dbReference>
<dbReference type="GO" id="GO:0016042">
    <property type="term" value="P:lipid catabolic process"/>
    <property type="evidence" value="ECO:0007669"/>
    <property type="project" value="UniProtKB-KW"/>
</dbReference>
<dbReference type="InterPro" id="IPR029058">
    <property type="entry name" value="AB_hydrolase_fold"/>
</dbReference>
<dbReference type="GO" id="GO:0016788">
    <property type="term" value="F:hydrolase activity, acting on ester bonds"/>
    <property type="evidence" value="ECO:0007669"/>
    <property type="project" value="InterPro"/>
</dbReference>
<feature type="chain" id="PRO_5034249097" evidence="7">
    <location>
        <begin position="20"/>
        <end position="351"/>
    </location>
</feature>
<evidence type="ECO:0000256" key="5">
    <source>
        <dbReference type="ARBA" id="ARBA00023098"/>
    </source>
</evidence>
<keyword evidence="9" id="KW-1185">Reference proteome</keyword>
<reference evidence="10" key="1">
    <citation type="submission" date="2025-08" db="UniProtKB">
        <authorList>
            <consortium name="RefSeq"/>
        </authorList>
    </citation>
    <scope>IDENTIFICATION</scope>
    <source>
        <tissue evidence="10">Whole sample</tissue>
    </source>
</reference>
<dbReference type="Proteomes" id="UP000694844">
    <property type="component" value="Chromosome 5"/>
</dbReference>
<evidence type="ECO:0000256" key="6">
    <source>
        <dbReference type="ARBA" id="ARBA00023180"/>
    </source>
</evidence>
<dbReference type="PIRSF" id="PIRSF000862">
    <property type="entry name" value="Steryl_ester_lip"/>
    <property type="match status" value="1"/>
</dbReference>
<comment type="similarity">
    <text evidence="1">Belongs to the AB hydrolase superfamily. Lipase family.</text>
</comment>
<dbReference type="KEGG" id="cvn:111134948"/>
<accession>A0A8B8EJK5</accession>